<dbReference type="InterPro" id="IPR000276">
    <property type="entry name" value="GPCR_Rhodpsn"/>
</dbReference>
<keyword evidence="2 11" id="KW-1003">Cell membrane</keyword>
<dbReference type="PRINTS" id="PR00245">
    <property type="entry name" value="OLFACTORYR"/>
</dbReference>
<dbReference type="PRINTS" id="PR00237">
    <property type="entry name" value="GPCRRHODOPSN"/>
</dbReference>
<evidence type="ECO:0000256" key="11">
    <source>
        <dbReference type="RuleBase" id="RU363047"/>
    </source>
</evidence>
<keyword evidence="6 10" id="KW-0297">G-protein coupled receptor</keyword>
<dbReference type="InterPro" id="IPR017452">
    <property type="entry name" value="GPCR_Rhodpsn_7TM"/>
</dbReference>
<dbReference type="CDD" id="cd15912">
    <property type="entry name" value="7tmA_OR6C-like"/>
    <property type="match status" value="1"/>
</dbReference>
<dbReference type="Gene3D" id="1.10.1220.70">
    <property type="match status" value="1"/>
</dbReference>
<feature type="transmembrane region" description="Helical" evidence="11">
    <location>
        <begin position="30"/>
        <end position="51"/>
    </location>
</feature>
<dbReference type="GeneID" id="136996331"/>
<dbReference type="RefSeq" id="XP_067173361.1">
    <property type="nucleotide sequence ID" value="XM_067317260.1"/>
</dbReference>
<keyword evidence="13" id="KW-1185">Reference proteome</keyword>
<accession>A0ABM4G864</accession>
<evidence type="ECO:0000259" key="12">
    <source>
        <dbReference type="PROSITE" id="PS50262"/>
    </source>
</evidence>
<keyword evidence="4 11" id="KW-0552">Olfaction</keyword>
<evidence type="ECO:0000256" key="10">
    <source>
        <dbReference type="RuleBase" id="RU000688"/>
    </source>
</evidence>
<comment type="subcellular location">
    <subcellularLocation>
        <location evidence="1 11">Cell membrane</location>
        <topology evidence="1 11">Multi-pass membrane protein</topology>
    </subcellularLocation>
</comment>
<keyword evidence="5 11" id="KW-1133">Transmembrane helix</keyword>
<evidence type="ECO:0000256" key="1">
    <source>
        <dbReference type="ARBA" id="ARBA00004651"/>
    </source>
</evidence>
<evidence type="ECO:0000256" key="8">
    <source>
        <dbReference type="ARBA" id="ARBA00023170"/>
    </source>
</evidence>
<evidence type="ECO:0000313" key="14">
    <source>
        <dbReference type="RefSeq" id="XP_067173361.1"/>
    </source>
</evidence>
<feature type="transmembrane region" description="Helical" evidence="11">
    <location>
        <begin position="143"/>
        <end position="161"/>
    </location>
</feature>
<dbReference type="PROSITE" id="PS00237">
    <property type="entry name" value="G_PROTEIN_RECEP_F1_1"/>
    <property type="match status" value="1"/>
</dbReference>
<reference evidence="14" key="1">
    <citation type="submission" date="2025-08" db="UniProtKB">
        <authorList>
            <consortium name="RefSeq"/>
        </authorList>
    </citation>
    <scope>IDENTIFICATION</scope>
    <source>
        <tissue evidence="14">Blood</tissue>
    </source>
</reference>
<evidence type="ECO:0000313" key="13">
    <source>
        <dbReference type="Proteomes" id="UP001652627"/>
    </source>
</evidence>
<evidence type="ECO:0000256" key="4">
    <source>
        <dbReference type="ARBA" id="ARBA00022725"/>
    </source>
</evidence>
<keyword evidence="8 10" id="KW-0675">Receptor</keyword>
<dbReference type="Gene3D" id="1.20.1070.10">
    <property type="entry name" value="Rhodopsin 7-helix transmembrane proteins"/>
    <property type="match status" value="1"/>
</dbReference>
<organism evidence="13 14">
    <name type="scientific">Apteryx mantelli</name>
    <name type="common">North Island brown kiwi</name>
    <dbReference type="NCBI Taxonomy" id="2696672"/>
    <lineage>
        <taxon>Eukaryota</taxon>
        <taxon>Metazoa</taxon>
        <taxon>Chordata</taxon>
        <taxon>Craniata</taxon>
        <taxon>Vertebrata</taxon>
        <taxon>Euteleostomi</taxon>
        <taxon>Archelosauria</taxon>
        <taxon>Archosauria</taxon>
        <taxon>Dinosauria</taxon>
        <taxon>Saurischia</taxon>
        <taxon>Theropoda</taxon>
        <taxon>Coelurosauria</taxon>
        <taxon>Aves</taxon>
        <taxon>Palaeognathae</taxon>
        <taxon>Apterygiformes</taxon>
        <taxon>Apterygidae</taxon>
        <taxon>Apteryx</taxon>
    </lineage>
</organism>
<feature type="transmembrane region" description="Helical" evidence="11">
    <location>
        <begin position="63"/>
        <end position="85"/>
    </location>
</feature>
<keyword evidence="11" id="KW-0716">Sensory transduction</keyword>
<feature type="transmembrane region" description="Helical" evidence="11">
    <location>
        <begin position="329"/>
        <end position="350"/>
    </location>
</feature>
<dbReference type="Pfam" id="PF13853">
    <property type="entry name" value="7tm_4"/>
    <property type="match status" value="1"/>
</dbReference>
<evidence type="ECO:0000256" key="9">
    <source>
        <dbReference type="ARBA" id="ARBA00023224"/>
    </source>
</evidence>
<gene>
    <name evidence="14" type="primary">LOC136996331</name>
</gene>
<name>A0ABM4G864_9AVES</name>
<evidence type="ECO:0000256" key="6">
    <source>
        <dbReference type="ARBA" id="ARBA00023040"/>
    </source>
</evidence>
<evidence type="ECO:0000256" key="3">
    <source>
        <dbReference type="ARBA" id="ARBA00022692"/>
    </source>
</evidence>
<evidence type="ECO:0000256" key="2">
    <source>
        <dbReference type="ARBA" id="ARBA00022475"/>
    </source>
</evidence>
<dbReference type="InterPro" id="IPR000725">
    <property type="entry name" value="Olfact_rcpt"/>
</dbReference>
<dbReference type="PANTHER" id="PTHR26454:SF18">
    <property type="entry name" value="OLFACTORY RECEPTOR 6C76"/>
    <property type="match status" value="1"/>
</dbReference>
<keyword evidence="3 10" id="KW-0812">Transmembrane</keyword>
<comment type="similarity">
    <text evidence="10">Belongs to the G-protein coupled receptor 1 family.</text>
</comment>
<evidence type="ECO:0000256" key="7">
    <source>
        <dbReference type="ARBA" id="ARBA00023136"/>
    </source>
</evidence>
<keyword evidence="7 11" id="KW-0472">Membrane</keyword>
<evidence type="ECO:0000256" key="5">
    <source>
        <dbReference type="ARBA" id="ARBA00022989"/>
    </source>
</evidence>
<dbReference type="SUPFAM" id="SSF81321">
    <property type="entry name" value="Family A G protein-coupled receptor-like"/>
    <property type="match status" value="2"/>
</dbReference>
<protein>
    <recommendedName>
        <fullName evidence="11">Olfactory receptor</fullName>
    </recommendedName>
</protein>
<sequence>MTDTYFGNRTRVTEFILIGFLNPFEVQVTLFMLFFIVFLVTVVGNSVIIVLTCSDYRLQSPMYFFLCNLSIIEILITVTVVPKMMENFLSERKTISFYGCLAQSYFYFLLGTTEYVLLAVMSYDRYVAVCSPLHYSNIMRKKVCMWLVVASWLCGFFSILVPTVMKLQLPFCGPNTINHFFCDSAPLLHLACADIRLLEFIDFIISLPILLGSLLLTVFSYFYIICAIIRTPSATGKQKAFSTCASHFTVVTIGYGTSVFIYVRPSQTNSMNLNKAASLLTTAFTPMLNPFIFSLRNQKVKEALTDLVSNTVVFAHLKTPSMLSPAHDLVVGVLYVVVPPTLNPLLYSLLNKELKEALKKLIPLGQCQHQ</sequence>
<dbReference type="Proteomes" id="UP001652627">
    <property type="component" value="Unplaced"/>
</dbReference>
<feature type="transmembrane region" description="Helical" evidence="11">
    <location>
        <begin position="105"/>
        <end position="123"/>
    </location>
</feature>
<keyword evidence="9 10" id="KW-0807">Transducer</keyword>
<feature type="transmembrane region" description="Helical" evidence="11">
    <location>
        <begin position="203"/>
        <end position="229"/>
    </location>
</feature>
<proteinExistence type="inferred from homology"/>
<dbReference type="InterPro" id="IPR047132">
    <property type="entry name" value="Olfact_rcpt_6C-like"/>
</dbReference>
<dbReference type="PANTHER" id="PTHR26454">
    <property type="entry name" value="OLFACTORY RECEPTOR"/>
    <property type="match status" value="1"/>
</dbReference>
<feature type="domain" description="G-protein coupled receptors family 1 profile" evidence="12">
    <location>
        <begin position="44"/>
        <end position="293"/>
    </location>
</feature>
<feature type="transmembrane region" description="Helical" evidence="11">
    <location>
        <begin position="241"/>
        <end position="263"/>
    </location>
</feature>
<dbReference type="PROSITE" id="PS50262">
    <property type="entry name" value="G_PROTEIN_RECEP_F1_2"/>
    <property type="match status" value="1"/>
</dbReference>